<proteinExistence type="predicted"/>
<name>A0ACB7XU19_9ERIC</name>
<evidence type="ECO:0000313" key="1">
    <source>
        <dbReference type="EMBL" id="KAH7844267.1"/>
    </source>
</evidence>
<dbReference type="Proteomes" id="UP000828048">
    <property type="component" value="Chromosome 1"/>
</dbReference>
<evidence type="ECO:0000313" key="2">
    <source>
        <dbReference type="Proteomes" id="UP000828048"/>
    </source>
</evidence>
<organism evidence="1 2">
    <name type="scientific">Vaccinium darrowii</name>
    <dbReference type="NCBI Taxonomy" id="229202"/>
    <lineage>
        <taxon>Eukaryota</taxon>
        <taxon>Viridiplantae</taxon>
        <taxon>Streptophyta</taxon>
        <taxon>Embryophyta</taxon>
        <taxon>Tracheophyta</taxon>
        <taxon>Spermatophyta</taxon>
        <taxon>Magnoliopsida</taxon>
        <taxon>eudicotyledons</taxon>
        <taxon>Gunneridae</taxon>
        <taxon>Pentapetalae</taxon>
        <taxon>asterids</taxon>
        <taxon>Ericales</taxon>
        <taxon>Ericaceae</taxon>
        <taxon>Vaccinioideae</taxon>
        <taxon>Vaccinieae</taxon>
        <taxon>Vaccinium</taxon>
    </lineage>
</organism>
<dbReference type="EMBL" id="CM037151">
    <property type="protein sequence ID" value="KAH7844267.1"/>
    <property type="molecule type" value="Genomic_DNA"/>
</dbReference>
<reference evidence="1 2" key="1">
    <citation type="journal article" date="2021" name="Hortic Res">
        <title>High-quality reference genome and annotation aids understanding of berry development for evergreen blueberry (Vaccinium darrowii).</title>
        <authorList>
            <person name="Yu J."/>
            <person name="Hulse-Kemp A.M."/>
            <person name="Babiker E."/>
            <person name="Staton M."/>
        </authorList>
    </citation>
    <scope>NUCLEOTIDE SEQUENCE [LARGE SCALE GENOMIC DNA]</scope>
    <source>
        <strain evidence="2">cv. NJ 8807/NJ 8810</strain>
        <tissue evidence="1">Young leaf</tissue>
    </source>
</reference>
<comment type="caution">
    <text evidence="1">The sequence shown here is derived from an EMBL/GenBank/DDBJ whole genome shotgun (WGS) entry which is preliminary data.</text>
</comment>
<gene>
    <name evidence="1" type="ORF">Vadar_026249</name>
</gene>
<accession>A0ACB7XU19</accession>
<keyword evidence="2" id="KW-1185">Reference proteome</keyword>
<sequence length="269" mass="30316">MYETVSADDSVTYTANGLLEQINVTRDSSDYLWYLPDVNIQPNERFLKNEQYPVLAVMSAGHALQVFINGQLSGHGPGMGALIAGGAAAAAAAYGAHQLSHGAHHHRHGGFLCWGLLWQIVTARATHINQLETIWWRKQQLYCVNVFGFGIGDDLSKSFWAANGVVQFGKTWEARPPEWLGSSMNGTKLCPRKNQFQWTRMRKFSLLPSSKSQYVKQVLDAAHHCSSDDELHWQYLLFLRPLLLFSIFSGKASFKQLLQRRWTVCNCDV</sequence>
<protein>
    <submittedName>
        <fullName evidence="1">Uncharacterized protein</fullName>
    </submittedName>
</protein>